<organism evidence="1 2">
    <name type="scientific">Shewanella hanedai</name>
    <name type="common">Alteromonas hanedai</name>
    <dbReference type="NCBI Taxonomy" id="25"/>
    <lineage>
        <taxon>Bacteria</taxon>
        <taxon>Pseudomonadati</taxon>
        <taxon>Pseudomonadota</taxon>
        <taxon>Gammaproteobacteria</taxon>
        <taxon>Alteromonadales</taxon>
        <taxon>Shewanellaceae</taxon>
        <taxon>Shewanella</taxon>
    </lineage>
</organism>
<dbReference type="SUPFAM" id="SSF55729">
    <property type="entry name" value="Acyl-CoA N-acyltransferases (Nat)"/>
    <property type="match status" value="1"/>
</dbReference>
<dbReference type="AlphaFoldDB" id="A0A553JMF7"/>
<evidence type="ECO:0000313" key="2">
    <source>
        <dbReference type="Proteomes" id="UP000318126"/>
    </source>
</evidence>
<dbReference type="Gene3D" id="3.40.630.30">
    <property type="match status" value="1"/>
</dbReference>
<dbReference type="InterPro" id="IPR016181">
    <property type="entry name" value="Acyl_CoA_acyltransferase"/>
</dbReference>
<comment type="caution">
    <text evidence="1">The sequence shown here is derived from an EMBL/GenBank/DDBJ whole genome shotgun (WGS) entry which is preliminary data.</text>
</comment>
<dbReference type="OrthoDB" id="9776898at2"/>
<keyword evidence="1" id="KW-0808">Transferase</keyword>
<reference evidence="2" key="1">
    <citation type="submission" date="2019-07" db="EMBL/GenBank/DDBJ databases">
        <title>Shewanella sp. YLB-08 draft genomic sequence.</title>
        <authorList>
            <person name="Yu L."/>
        </authorList>
    </citation>
    <scope>NUCLEOTIDE SEQUENCE [LARGE SCALE GENOMIC DNA]</scope>
    <source>
        <strain evidence="2">JCM 20706</strain>
    </source>
</reference>
<protein>
    <submittedName>
        <fullName evidence="1">N-acetyltransferase</fullName>
    </submittedName>
</protein>
<dbReference type="Proteomes" id="UP000318126">
    <property type="component" value="Unassembled WGS sequence"/>
</dbReference>
<dbReference type="PANTHER" id="PTHR47017">
    <property type="entry name" value="ACYL-COA"/>
    <property type="match status" value="1"/>
</dbReference>
<dbReference type="Pfam" id="PF04339">
    <property type="entry name" value="FemAB_like"/>
    <property type="match status" value="1"/>
</dbReference>
<keyword evidence="2" id="KW-1185">Reference proteome</keyword>
<proteinExistence type="predicted"/>
<gene>
    <name evidence="1" type="ORF">FN961_14405</name>
</gene>
<dbReference type="RefSeq" id="WP_144040878.1">
    <property type="nucleotide sequence ID" value="NZ_BMPL01000038.1"/>
</dbReference>
<accession>A0A553JMF7</accession>
<dbReference type="EMBL" id="VKGK01000017">
    <property type="protein sequence ID" value="TRY13648.1"/>
    <property type="molecule type" value="Genomic_DNA"/>
</dbReference>
<dbReference type="GO" id="GO:0016740">
    <property type="term" value="F:transferase activity"/>
    <property type="evidence" value="ECO:0007669"/>
    <property type="project" value="UniProtKB-KW"/>
</dbReference>
<evidence type="ECO:0000313" key="1">
    <source>
        <dbReference type="EMBL" id="TRY13648.1"/>
    </source>
</evidence>
<sequence length="398" mass="45410">MSEIRIEFNPEITSIPADEWNALMADKSGKSAGVNPFTRHEYLAALESSACVCTKTGWTPMHLIAYQGDRRVAVMPLYAKTHSYGEYIFDWAWAEAYERNQIDYYPKLVSAVPFTPVTGSRVGMCEELKEGEAAQVWSAITSSLLELMQLGGYSSWHVLFLPPDECEQFSNRGSLDRLGTQFHWQNHGYNSFDDFLARMNSRKRKDIRKERSRVAQLGLNIRFIDASEVTETQWQAFSHCYQMTYAKRSGHHGYLNLAFFKALAVSMPEQIKLLLVETKDEEGQTAKIIASALYFCSDTHLYGRYWGALEAVEDLHFEACYYQGIEYCIQHGLQTFDAGAQGEHKVSRGFEPIDIHSNHEIAHPGFRDAIEHFTHQEKAQVTCYIKEMTKGLPFKSGD</sequence>
<dbReference type="PANTHER" id="PTHR47017:SF1">
    <property type="entry name" value="ACYL-COA"/>
    <property type="match status" value="1"/>
</dbReference>
<dbReference type="InterPro" id="IPR007434">
    <property type="entry name" value="FemAB-like"/>
</dbReference>
<name>A0A553JMF7_SHEHA</name>